<organism evidence="1 2">
    <name type="scientific">Echinicola pacifica</name>
    <dbReference type="NCBI Taxonomy" id="346377"/>
    <lineage>
        <taxon>Bacteria</taxon>
        <taxon>Pseudomonadati</taxon>
        <taxon>Bacteroidota</taxon>
        <taxon>Cytophagia</taxon>
        <taxon>Cytophagales</taxon>
        <taxon>Cyclobacteriaceae</taxon>
        <taxon>Echinicola</taxon>
    </lineage>
</organism>
<keyword evidence="2" id="KW-1185">Reference proteome</keyword>
<sequence length="170" mass="18088">MLIAGSLFVSSCESKNNEKIAELEQKISELEQTQSSQTAPPSNVQSVAKIDASTLGKFDFKETEFDFGTIDQGKVVEHEFKFTNNGQSPLVISNVQASCGCTTPAWSKTPVKPGEDGFIKVKFNSANKSGAQSPTVTITANTSPSITRVKLKGTVNTNSTASNAVGPVKR</sequence>
<dbReference type="Proteomes" id="UP000619457">
    <property type="component" value="Unassembled WGS sequence"/>
</dbReference>
<dbReference type="EMBL" id="BMWX01000005">
    <property type="protein sequence ID" value="GGZ34215.1"/>
    <property type="molecule type" value="Genomic_DNA"/>
</dbReference>
<dbReference type="Gene3D" id="2.60.40.10">
    <property type="entry name" value="Immunoglobulins"/>
    <property type="match status" value="1"/>
</dbReference>
<dbReference type="InterPro" id="IPR013783">
    <property type="entry name" value="Ig-like_fold"/>
</dbReference>
<evidence type="ECO:0008006" key="3">
    <source>
        <dbReference type="Google" id="ProtNLM"/>
    </source>
</evidence>
<dbReference type="AlphaFoldDB" id="A0A918UUL5"/>
<dbReference type="PANTHER" id="PTHR37833">
    <property type="entry name" value="LIPOPROTEIN-RELATED"/>
    <property type="match status" value="1"/>
</dbReference>
<accession>A0A918UUL5</accession>
<proteinExistence type="predicted"/>
<name>A0A918UUL5_9BACT</name>
<gene>
    <name evidence="1" type="ORF">GCM10007049_29440</name>
</gene>
<dbReference type="Pfam" id="PF07610">
    <property type="entry name" value="DUF1573"/>
    <property type="match status" value="1"/>
</dbReference>
<comment type="caution">
    <text evidence="1">The sequence shown here is derived from an EMBL/GenBank/DDBJ whole genome shotgun (WGS) entry which is preliminary data.</text>
</comment>
<dbReference type="PANTHER" id="PTHR37833:SF1">
    <property type="entry name" value="SIGNAL PEPTIDE PROTEIN"/>
    <property type="match status" value="1"/>
</dbReference>
<reference evidence="1" key="2">
    <citation type="submission" date="2020-09" db="EMBL/GenBank/DDBJ databases">
        <authorList>
            <person name="Sun Q."/>
            <person name="Kim S."/>
        </authorList>
    </citation>
    <scope>NUCLEOTIDE SEQUENCE</scope>
    <source>
        <strain evidence="1">KCTC 12368</strain>
    </source>
</reference>
<protein>
    <recommendedName>
        <fullName evidence="3">DUF1573 domain-containing protein</fullName>
    </recommendedName>
</protein>
<dbReference type="InterPro" id="IPR011467">
    <property type="entry name" value="DUF1573"/>
</dbReference>
<evidence type="ECO:0000313" key="1">
    <source>
        <dbReference type="EMBL" id="GGZ34215.1"/>
    </source>
</evidence>
<evidence type="ECO:0000313" key="2">
    <source>
        <dbReference type="Proteomes" id="UP000619457"/>
    </source>
</evidence>
<reference evidence="1" key="1">
    <citation type="journal article" date="2014" name="Int. J. Syst. Evol. Microbiol.">
        <title>Complete genome sequence of Corynebacterium casei LMG S-19264T (=DSM 44701T), isolated from a smear-ripened cheese.</title>
        <authorList>
            <consortium name="US DOE Joint Genome Institute (JGI-PGF)"/>
            <person name="Walter F."/>
            <person name="Albersmeier A."/>
            <person name="Kalinowski J."/>
            <person name="Ruckert C."/>
        </authorList>
    </citation>
    <scope>NUCLEOTIDE SEQUENCE</scope>
    <source>
        <strain evidence="1">KCTC 12368</strain>
    </source>
</reference>